<dbReference type="STRING" id="1685382.AVJ23_00055"/>
<gene>
    <name evidence="5" type="ORF">AVJ23_00055</name>
</gene>
<protein>
    <recommendedName>
        <fullName evidence="4">phosphoglycolate phosphatase</fullName>
        <ecNumber evidence="4">3.1.3.18</ecNumber>
    </recommendedName>
</protein>
<evidence type="ECO:0000256" key="2">
    <source>
        <dbReference type="ARBA" id="ARBA00004818"/>
    </source>
</evidence>
<evidence type="ECO:0000256" key="3">
    <source>
        <dbReference type="ARBA" id="ARBA00006171"/>
    </source>
</evidence>
<evidence type="ECO:0000313" key="6">
    <source>
        <dbReference type="Proteomes" id="UP000054396"/>
    </source>
</evidence>
<dbReference type="InterPro" id="IPR006439">
    <property type="entry name" value="HAD-SF_hydro_IA"/>
</dbReference>
<proteinExistence type="inferred from homology"/>
<dbReference type="SUPFAM" id="SSF56784">
    <property type="entry name" value="HAD-like"/>
    <property type="match status" value="1"/>
</dbReference>
<comment type="pathway">
    <text evidence="2">Organic acid metabolism; glycolate biosynthesis; glycolate from 2-phosphoglycolate: step 1/1.</text>
</comment>
<dbReference type="AlphaFoldDB" id="A0A0W7WNV0"/>
<comment type="catalytic activity">
    <reaction evidence="1">
        <text>2-phosphoglycolate + H2O = glycolate + phosphate</text>
        <dbReference type="Rhea" id="RHEA:14369"/>
        <dbReference type="ChEBI" id="CHEBI:15377"/>
        <dbReference type="ChEBI" id="CHEBI:29805"/>
        <dbReference type="ChEBI" id="CHEBI:43474"/>
        <dbReference type="ChEBI" id="CHEBI:58033"/>
        <dbReference type="EC" id="3.1.3.18"/>
    </reaction>
</comment>
<evidence type="ECO:0000256" key="1">
    <source>
        <dbReference type="ARBA" id="ARBA00000830"/>
    </source>
</evidence>
<accession>A0A0W7WNV0</accession>
<dbReference type="OrthoDB" id="9797743at2"/>
<dbReference type="NCBIfam" id="TIGR01549">
    <property type="entry name" value="HAD-SF-IA-v1"/>
    <property type="match status" value="1"/>
</dbReference>
<dbReference type="CDD" id="cd01427">
    <property type="entry name" value="HAD_like"/>
    <property type="match status" value="1"/>
</dbReference>
<dbReference type="RefSeq" id="WP_058860118.1">
    <property type="nucleotide sequence ID" value="NZ_LPXO01000001.1"/>
</dbReference>
<dbReference type="GO" id="GO:0005829">
    <property type="term" value="C:cytosol"/>
    <property type="evidence" value="ECO:0007669"/>
    <property type="project" value="TreeGrafter"/>
</dbReference>
<dbReference type="PANTHER" id="PTHR43434">
    <property type="entry name" value="PHOSPHOGLYCOLATE PHOSPHATASE"/>
    <property type="match status" value="1"/>
</dbReference>
<evidence type="ECO:0000256" key="4">
    <source>
        <dbReference type="ARBA" id="ARBA00013078"/>
    </source>
</evidence>
<dbReference type="GO" id="GO:0006281">
    <property type="term" value="P:DNA repair"/>
    <property type="evidence" value="ECO:0007669"/>
    <property type="project" value="TreeGrafter"/>
</dbReference>
<dbReference type="Gene3D" id="3.40.50.1000">
    <property type="entry name" value="HAD superfamily/HAD-like"/>
    <property type="match status" value="1"/>
</dbReference>
<dbReference type="PANTHER" id="PTHR43434:SF1">
    <property type="entry name" value="PHOSPHOGLYCOLATE PHOSPHATASE"/>
    <property type="match status" value="1"/>
</dbReference>
<comment type="caution">
    <text evidence="5">The sequence shown here is derived from an EMBL/GenBank/DDBJ whole genome shotgun (WGS) entry which is preliminary data.</text>
</comment>
<dbReference type="InterPro" id="IPR023198">
    <property type="entry name" value="PGP-like_dom2"/>
</dbReference>
<dbReference type="EC" id="3.1.3.18" evidence="4"/>
<dbReference type="InterPro" id="IPR050155">
    <property type="entry name" value="HAD-like_hydrolase_sf"/>
</dbReference>
<dbReference type="Proteomes" id="UP000054396">
    <property type="component" value="Unassembled WGS sequence"/>
</dbReference>
<keyword evidence="6" id="KW-1185">Reference proteome</keyword>
<reference evidence="5 6" key="1">
    <citation type="submission" date="2015-12" db="EMBL/GenBank/DDBJ databases">
        <authorList>
            <person name="Shamseldin A."/>
            <person name="Moawad H."/>
            <person name="Abd El-Rahim W.M."/>
            <person name="Sadowsky M.J."/>
        </authorList>
    </citation>
    <scope>NUCLEOTIDE SEQUENCE [LARGE SCALE GENOMIC DNA]</scope>
    <source>
        <strain evidence="5 6">SJ5A-1</strain>
    </source>
</reference>
<dbReference type="GO" id="GO:0008967">
    <property type="term" value="F:phosphoglycolate phosphatase activity"/>
    <property type="evidence" value="ECO:0007669"/>
    <property type="project" value="UniProtKB-EC"/>
</dbReference>
<dbReference type="Pfam" id="PF00702">
    <property type="entry name" value="Hydrolase"/>
    <property type="match status" value="1"/>
</dbReference>
<dbReference type="SFLD" id="SFLDS00003">
    <property type="entry name" value="Haloacid_Dehalogenase"/>
    <property type="match status" value="1"/>
</dbReference>
<comment type="similarity">
    <text evidence="3">Belongs to the HAD-like hydrolase superfamily. CbbY/CbbZ/Gph/YieH family.</text>
</comment>
<dbReference type="Gene3D" id="1.10.150.240">
    <property type="entry name" value="Putative phosphatase, domain 2"/>
    <property type="match status" value="1"/>
</dbReference>
<dbReference type="InterPro" id="IPR023214">
    <property type="entry name" value="HAD_sf"/>
</dbReference>
<evidence type="ECO:0000313" key="5">
    <source>
        <dbReference type="EMBL" id="KUF12168.1"/>
    </source>
</evidence>
<name>A0A0W7WNV0_9RHOB</name>
<dbReference type="InterPro" id="IPR036412">
    <property type="entry name" value="HAD-like_sf"/>
</dbReference>
<dbReference type="EMBL" id="LPXO01000001">
    <property type="protein sequence ID" value="KUF12168.1"/>
    <property type="molecule type" value="Genomic_DNA"/>
</dbReference>
<sequence length="237" mass="24700">MRPRVDAVLFDKDGTLFDFEATWNVWAGQVVAALSGGDHGLAARLAAAARYDLAAGRYFPDSPVIAGTNAEAAACLATELPGWRVEEIEQFLVEAAADAPLAEPVPLVPLLAELAAMDLSLGVVTNDSESVARAHLTTAGILRVFDFIAGADSGYGAKPAPEPLWAFARATGHAPDRVVMVGDSTHDLRAGRAAGMWCVGVLTGLATAEALSPFADVVLPHIGHLPAWLQGAPVEND</sequence>
<dbReference type="SFLD" id="SFLDG01129">
    <property type="entry name" value="C1.5:_HAD__Beta-PGM__Phosphata"/>
    <property type="match status" value="1"/>
</dbReference>
<organism evidence="5 6">
    <name type="scientific">Pseudoponticoccus marisrubri</name>
    <dbReference type="NCBI Taxonomy" id="1685382"/>
    <lineage>
        <taxon>Bacteria</taxon>
        <taxon>Pseudomonadati</taxon>
        <taxon>Pseudomonadota</taxon>
        <taxon>Alphaproteobacteria</taxon>
        <taxon>Rhodobacterales</taxon>
        <taxon>Roseobacteraceae</taxon>
        <taxon>Pseudoponticoccus</taxon>
    </lineage>
</organism>